<accession>A0A2A6M297</accession>
<proteinExistence type="predicted"/>
<feature type="region of interest" description="Disordered" evidence="1">
    <location>
        <begin position="119"/>
        <end position="143"/>
    </location>
</feature>
<feature type="compositionally biased region" description="Low complexity" evidence="1">
    <location>
        <begin position="278"/>
        <end position="287"/>
    </location>
</feature>
<sequence length="528" mass="54366">MPIPIGTIRNASTPGDDIVQAVRRVLPPAGQRAEAIQKLLDMLGRHLAGKEVLPREALVRLIEDLARVLKFPPLPQETGRAFVRRLVEVVEALPLPERLAIERQLGGGGLARRLAALTQSGPSAGFGNPTTPLPTGGIRNLPLQLPMPHQAAAAQTPPPSDPALLQAMLKKTYGADDGGADDGGVPAERPPEEALQAAEPGEPTRASPERGSPPTARQGQAPAGNGVLAASTASAGVAEEGVEAAAATQPALAENSESVAATAAGDEVLPALVEGDEAAASRPSAEAPPEKPDQTSGGAEADTGQGDPGTDVDGFETDGTYGPSRPKGTDARQPAQPSAPRAAFPASALADAVEALLQGSLDLPGPMTEAGPALARKEAEREPVPARSMPAEAEHLAERPRLAEDIQPIAEPTGVEKTETASRGSPAVQRQGSAGEDVTMQQAIALLVESGLPEIIPFAMVPYPPAGEDADDGDGRTDRYPGDDGEGAEGEDREDEKKGQDPENDDDDAADPEASDAYDLYRKLGDLG</sequence>
<evidence type="ECO:0000313" key="2">
    <source>
        <dbReference type="EMBL" id="PDT48519.1"/>
    </source>
</evidence>
<reference evidence="2 3" key="1">
    <citation type="submission" date="2017-09" db="EMBL/GenBank/DDBJ databases">
        <title>Comparative genomics of rhizobia isolated from Phaseolus vulgaris in China.</title>
        <authorList>
            <person name="Tong W."/>
        </authorList>
    </citation>
    <scope>NUCLEOTIDE SEQUENCE [LARGE SCALE GENOMIC DNA]</scope>
    <source>
        <strain evidence="2 3">PCH1</strain>
    </source>
</reference>
<feature type="compositionally biased region" description="Low complexity" evidence="1">
    <location>
        <begin position="235"/>
        <end position="253"/>
    </location>
</feature>
<evidence type="ECO:0000256" key="1">
    <source>
        <dbReference type="SAM" id="MobiDB-lite"/>
    </source>
</evidence>
<dbReference type="AlphaFoldDB" id="A0A2A6M297"/>
<feature type="compositionally biased region" description="Basic and acidic residues" evidence="1">
    <location>
        <begin position="473"/>
        <end position="482"/>
    </location>
</feature>
<dbReference type="RefSeq" id="WP_037432770.1">
    <property type="nucleotide sequence ID" value="NZ_NWTC01000005.1"/>
</dbReference>
<gene>
    <name evidence="2" type="ORF">CO661_08610</name>
</gene>
<feature type="region of interest" description="Disordered" evidence="1">
    <location>
        <begin position="173"/>
        <end position="346"/>
    </location>
</feature>
<evidence type="ECO:0000313" key="3">
    <source>
        <dbReference type="Proteomes" id="UP000220353"/>
    </source>
</evidence>
<feature type="compositionally biased region" description="Basic and acidic residues" evidence="1">
    <location>
        <begin position="392"/>
        <end position="404"/>
    </location>
</feature>
<feature type="compositionally biased region" description="Low complexity" evidence="1">
    <location>
        <begin position="331"/>
        <end position="346"/>
    </location>
</feature>
<feature type="compositionally biased region" description="Acidic residues" evidence="1">
    <location>
        <begin position="502"/>
        <end position="516"/>
    </location>
</feature>
<feature type="region of interest" description="Disordered" evidence="1">
    <location>
        <begin position="459"/>
        <end position="528"/>
    </location>
</feature>
<dbReference type="Proteomes" id="UP000220353">
    <property type="component" value="Unassembled WGS sequence"/>
</dbReference>
<feature type="compositionally biased region" description="Basic and acidic residues" evidence="1">
    <location>
        <begin position="375"/>
        <end position="384"/>
    </location>
</feature>
<protein>
    <submittedName>
        <fullName evidence="2">Uncharacterized protein</fullName>
    </submittedName>
</protein>
<name>A0A2A6M297_RHIFR</name>
<feature type="compositionally biased region" description="Acidic residues" evidence="1">
    <location>
        <begin position="483"/>
        <end position="494"/>
    </location>
</feature>
<dbReference type="EMBL" id="NWTC01000005">
    <property type="protein sequence ID" value="PDT48519.1"/>
    <property type="molecule type" value="Genomic_DNA"/>
</dbReference>
<organism evidence="2 3">
    <name type="scientific">Rhizobium fredii</name>
    <name type="common">Sinorhizobium fredii</name>
    <dbReference type="NCBI Taxonomy" id="380"/>
    <lineage>
        <taxon>Bacteria</taxon>
        <taxon>Pseudomonadati</taxon>
        <taxon>Pseudomonadota</taxon>
        <taxon>Alphaproteobacteria</taxon>
        <taxon>Hyphomicrobiales</taxon>
        <taxon>Rhizobiaceae</taxon>
        <taxon>Sinorhizobium/Ensifer group</taxon>
        <taxon>Sinorhizobium</taxon>
    </lineage>
</organism>
<comment type="caution">
    <text evidence="2">The sequence shown here is derived from an EMBL/GenBank/DDBJ whole genome shotgun (WGS) entry which is preliminary data.</text>
</comment>
<feature type="compositionally biased region" description="Basic and acidic residues" evidence="1">
    <location>
        <begin position="519"/>
        <end position="528"/>
    </location>
</feature>
<feature type="region of interest" description="Disordered" evidence="1">
    <location>
        <begin position="361"/>
        <end position="436"/>
    </location>
</feature>